<gene>
    <name evidence="6" type="ORF">H6G97_23485</name>
</gene>
<keyword evidence="3" id="KW-0106">Calcium</keyword>
<dbReference type="SUPFAM" id="SSF51120">
    <property type="entry name" value="beta-Roll"/>
    <property type="match status" value="5"/>
</dbReference>
<dbReference type="Pfam" id="PF03160">
    <property type="entry name" value="Calx-beta"/>
    <property type="match status" value="4"/>
</dbReference>
<dbReference type="SUPFAM" id="SSF141072">
    <property type="entry name" value="CalX-like"/>
    <property type="match status" value="8"/>
</dbReference>
<evidence type="ECO:0000259" key="5">
    <source>
        <dbReference type="SMART" id="SM00237"/>
    </source>
</evidence>
<dbReference type="Pfam" id="PF07705">
    <property type="entry name" value="CARDB"/>
    <property type="match status" value="1"/>
</dbReference>
<dbReference type="InterPro" id="IPR011049">
    <property type="entry name" value="Serralysin-like_metalloprot_C"/>
</dbReference>
<dbReference type="InterPro" id="IPR001343">
    <property type="entry name" value="Hemolysn_Ca-bd"/>
</dbReference>
<feature type="domain" description="Calx-beta" evidence="5">
    <location>
        <begin position="778"/>
        <end position="874"/>
    </location>
</feature>
<evidence type="ECO:0000313" key="7">
    <source>
        <dbReference type="Proteomes" id="UP000623440"/>
    </source>
</evidence>
<dbReference type="EMBL" id="JACJSI010000057">
    <property type="protein sequence ID" value="MBD2532379.1"/>
    <property type="molecule type" value="Genomic_DNA"/>
</dbReference>
<feature type="domain" description="Calx-beta" evidence="5">
    <location>
        <begin position="1347"/>
        <end position="1439"/>
    </location>
</feature>
<keyword evidence="4" id="KW-0406">Ion transport</keyword>
<dbReference type="PRINTS" id="PR00313">
    <property type="entry name" value="CABNDNGRPT"/>
</dbReference>
<keyword evidence="1" id="KW-0732">Signal</keyword>
<feature type="domain" description="Calx-beta" evidence="5">
    <location>
        <begin position="1120"/>
        <end position="1218"/>
    </location>
</feature>
<dbReference type="Pfam" id="PF00353">
    <property type="entry name" value="HemolysinCabind"/>
    <property type="match status" value="6"/>
</dbReference>
<name>A0ABR8DVC4_9NOSO</name>
<reference evidence="6 7" key="1">
    <citation type="journal article" date="2020" name="ISME J.">
        <title>Comparative genomics reveals insights into cyanobacterial evolution and habitat adaptation.</title>
        <authorList>
            <person name="Chen M.Y."/>
            <person name="Teng W.K."/>
            <person name="Zhao L."/>
            <person name="Hu C.X."/>
            <person name="Zhou Y.K."/>
            <person name="Han B.P."/>
            <person name="Song L.R."/>
            <person name="Shu W.S."/>
        </authorList>
    </citation>
    <scope>NUCLEOTIDE SEQUENCE [LARGE SCALE GENOMIC DNA]</scope>
    <source>
        <strain evidence="6 7">FACHB-838</strain>
    </source>
</reference>
<keyword evidence="4" id="KW-0813">Transport</keyword>
<evidence type="ECO:0000256" key="3">
    <source>
        <dbReference type="ARBA" id="ARBA00022837"/>
    </source>
</evidence>
<dbReference type="PROSITE" id="PS00330">
    <property type="entry name" value="HEMOLYSIN_CALCIUM"/>
    <property type="match status" value="3"/>
</dbReference>
<dbReference type="InterPro" id="IPR003644">
    <property type="entry name" value="Calx_beta"/>
</dbReference>
<dbReference type="Proteomes" id="UP000623440">
    <property type="component" value="Unassembled WGS sequence"/>
</dbReference>
<dbReference type="InterPro" id="IPR038081">
    <property type="entry name" value="CalX-like_sf"/>
</dbReference>
<dbReference type="InterPro" id="IPR011635">
    <property type="entry name" value="CARDB"/>
</dbReference>
<feature type="domain" description="Calx-beta" evidence="5">
    <location>
        <begin position="1005"/>
        <end position="1106"/>
    </location>
</feature>
<protein>
    <recommendedName>
        <fullName evidence="5">Calx-beta domain-containing protein</fullName>
    </recommendedName>
</protein>
<evidence type="ECO:0000256" key="1">
    <source>
        <dbReference type="ARBA" id="ARBA00022729"/>
    </source>
</evidence>
<feature type="domain" description="Calx-beta" evidence="5">
    <location>
        <begin position="1232"/>
        <end position="1333"/>
    </location>
</feature>
<dbReference type="Gene3D" id="2.60.40.2030">
    <property type="match status" value="5"/>
</dbReference>
<dbReference type="SMART" id="SM00237">
    <property type="entry name" value="Calx_beta"/>
    <property type="match status" value="6"/>
</dbReference>
<keyword evidence="7" id="KW-1185">Reference proteome</keyword>
<dbReference type="InterPro" id="IPR013783">
    <property type="entry name" value="Ig-like_fold"/>
</dbReference>
<evidence type="ECO:0000313" key="6">
    <source>
        <dbReference type="EMBL" id="MBD2532379.1"/>
    </source>
</evidence>
<accession>A0ABR8DVC4</accession>
<comment type="caution">
    <text evidence="6">The sequence shown here is derived from an EMBL/GenBank/DDBJ whole genome shotgun (WGS) entry which is preliminary data.</text>
</comment>
<proteinExistence type="predicted"/>
<sequence>MQERLQAFADDPDFTQKMALAFGEKSDPGSLKIAWLAGDFSIFPKIDIRHTADINGANGAYGAYTNRIYLSWEFLQANQVNTESFVGLLLEEIGHQVDSILNDSDSDSAGDEGAIFSALVQRKSFSDEVLIQLKTEDDSAVINIDGQAIAVEQQNFTGDNGNNTITGTSGDDTINAGLGSDNVNGGAGNDLLIVDYSSNTYTGSNSGINNSVSSNGTGGFNGYYQANNGSVYDTVNFSNIERFQITGTAANDQIRTGDGNDTIIGGAGNDVINAGNGINVIDGGDGIDTLVDTNFSTAANGLSINDVQNSIILSDGTSVSNIELFTNLTTGSGYDVINYTQRNSNTINTGDGDDTINAGLGSDNVNGGTGNDLLIVDYSSNTYTGSNSGINNSVSSNGTGGFNGYYQANNGSVYDTVNFSNIERFQITGTAANDQIRTGDGNDTIIGGAGNDTIDGLGGNDTITGGAGNDVITGGTGINIIDGGEGIDTLVDGNFSSVTSALSIDDTNTSKTITLADGTSVTNIELFTNLTTGSGNDVINYTQRNNNTINTGDGDDTINAGLGNDNVNGGAGNDLLIVDYSSNTYTGSSSGIGSSAFSNGTGGFNGSYQVNNGSVYDTVNFSNIERFQITGTAANDQIRTGDDNDTIISGTGNDTIDAGGGNDRLIGVAQNAVNPGLGEIDTLQGGAGGDIYIIGNAATTFYDDGNTTTAGTADYARIVGFNASEDIIQLTGPKTNYILGTSPINGVTGTAIYINKPNSEPDELIAIIEGVTGLNLNSNVFIEAQNESGLFSFSQATFSTPESNNATITITREQGTVNAASVTLALTNGTATAPGDYDNSSITVNFADGETSKTITIPIVNDNIYESNETVNLTLINPTNGAALGTQKTATLTIVDNDALPGAIAFSAANYSVNEDGTPITVVTLTRTGGSDGAVSVILTPTNGTATASSDFISNPITVNFANGETSKTVTIPVINDTINESNETINLTLTNVTGGATIGAQNTAVLTIIDNDPLPGTLAFSNANYTVNEDGTPITIVTVTRTGGSDGAVSAIVNLTNGSAIAPNDYSNTPINVNFANGETSKTVTIPITNDALLEGNETINLSLTNPTGGAILGTQQNATLVIIDNDVQLAFSNSTFSVNEDGIPINQVTVVRSGLTSSGVSATIELSNGTATTPSDYTDTPITVTFAAGETSKIVAIPIINDSVLEATETLSLTLTNPTGGATLGTQKTAILNIVDNDVVPGVIQFSNANYSINENGTPVTAITLTRTGGSDGAVSVRVDLSNGSAIAGSDYNNSSITVNFADGETSKTVTIPIIDDSILESNETINLSLSNPINGVVIGTQNSAIVNVIDNDFKPILTVNIAAEEATEGNTIQGTVTRNSDTTEPLTVTLANSDNTQITVPTTVTIAAGASSVNFNISAVDDTLIELPKNYSIIASAQGFISGSDNVAIIDNDEVTLNVTFDTTNINENGGKVIATVTRNIVTNIPLVVQLSSSDTTEATVPTTVTIAANQASATFEIQGVDDSIVDGTQPVIITAKPTYTNTNLALQTGNATANLNVVDNESPTLKLTIDRDVIAETGIASATITRNTNTNTELIVTLNSSDTTEATVPNTVIIAAGQTSATFAITGVSDGINDGSQSVNITASAIGLNSDTDSLEVTDINVPDLTITQLQGIQPTYTGKQSQFTYTVANNGIINASGSWKDRVYLSTDNKLDANDTSLGEFGLGSVENPANFAPGTSYERTVTYFAPRTPGQYYLIATTDTGNTVNEGVGIGENNNTTIAPITVTPSYRAIVSTNTETSLAGNPVILRGQAISNSDNSPIAFEFVKVRVENNGIIREFDSFTDANGNFVRQFNPLPGEAGTYNINAYFPGFASEDTAAEDQFTSLGMRFEQNNQFLQQVTQKIVEGTTFNGQVKLQNLSNIDLSGLTASIIDAPSNWTVEVTPQKTSLAGNEEITVNYNITVPDDSLLYDQLQIRLATTEGVTATLPVTVNVEQILPRLVADTSSLQASMLRGGQTLVEFTVTNQGGIASGELDILFPEAPWLKLASPVEIPSLNPGESAKISVLLQPSATQELTVYNGDLVIAGAETSIRLPFNFRAVSEAKGNLNINVVDELFFFAEGSPRLENATITLVDPFSGKVISSEQDADGILYKTDLAEGYYTLRINADSHDSYEKNIYIGAGETENVQAFLSRQTVKSTWTVTPTEIQDQYTISIESVFETNVPIPTVVIEPSFIDLDQLQVVGQVMQINVTATNHGLISAHDIDLDFGDHPFYKIEALINNIDPLAAKSSITVPVRITRIADFDTLNPAGGELVLQSTPSVPCSISARIDYSYECAGEEITRDIPIPIFNVEGNCTTPGGGAIQPTGMF</sequence>
<dbReference type="InterPro" id="IPR051171">
    <property type="entry name" value="CaCA"/>
</dbReference>
<organism evidence="6 7">
    <name type="scientific">Nostoc flagelliforme FACHB-838</name>
    <dbReference type="NCBI Taxonomy" id="2692904"/>
    <lineage>
        <taxon>Bacteria</taxon>
        <taxon>Bacillati</taxon>
        <taxon>Cyanobacteriota</taxon>
        <taxon>Cyanophyceae</taxon>
        <taxon>Nostocales</taxon>
        <taxon>Nostocaceae</taxon>
        <taxon>Nostoc</taxon>
    </lineage>
</organism>
<evidence type="ECO:0000256" key="2">
    <source>
        <dbReference type="ARBA" id="ARBA00022737"/>
    </source>
</evidence>
<dbReference type="PANTHER" id="PTHR11878:SF65">
    <property type="entry name" value="NA_CA-EXCHANGE PROTEIN, ISOFORM G"/>
    <property type="match status" value="1"/>
</dbReference>
<feature type="domain" description="Calx-beta" evidence="5">
    <location>
        <begin position="890"/>
        <end position="991"/>
    </location>
</feature>
<evidence type="ECO:0000256" key="4">
    <source>
        <dbReference type="ARBA" id="ARBA00023065"/>
    </source>
</evidence>
<dbReference type="RefSeq" id="WP_190943011.1">
    <property type="nucleotide sequence ID" value="NZ_JACJSI010000057.1"/>
</dbReference>
<dbReference type="InterPro" id="IPR018511">
    <property type="entry name" value="Hemolysin-typ_Ca-bd_CS"/>
</dbReference>
<dbReference type="Gene3D" id="2.150.10.10">
    <property type="entry name" value="Serralysin-like metalloprotease, C-terminal"/>
    <property type="match status" value="3"/>
</dbReference>
<dbReference type="Gene3D" id="2.60.40.10">
    <property type="entry name" value="Immunoglobulins"/>
    <property type="match status" value="1"/>
</dbReference>
<dbReference type="PANTHER" id="PTHR11878">
    <property type="entry name" value="SODIUM/CALCIUM EXCHANGER"/>
    <property type="match status" value="1"/>
</dbReference>
<keyword evidence="2" id="KW-0677">Repeat</keyword>